<dbReference type="eggNOG" id="COG2333">
    <property type="taxonomic scope" value="Bacteria"/>
</dbReference>
<dbReference type="HOGENOM" id="CLU_085626_0_0_9"/>
<dbReference type="InterPro" id="IPR052159">
    <property type="entry name" value="Competence_DNA_uptake"/>
</dbReference>
<dbReference type="EMBL" id="CP002394">
    <property type="protein sequence ID" value="ADU30170.1"/>
    <property type="molecule type" value="Genomic_DNA"/>
</dbReference>
<dbReference type="Proteomes" id="UP000001401">
    <property type="component" value="Chromosome"/>
</dbReference>
<protein>
    <submittedName>
        <fullName evidence="1">Hydrolase (Metallo-beta-lactamase superfamily)</fullName>
    </submittedName>
</protein>
<dbReference type="RefSeq" id="WP_013488506.1">
    <property type="nucleotide sequence ID" value="NC_014829.1"/>
</dbReference>
<dbReference type="KEGG" id="bco:Bcell_1908"/>
<dbReference type="PANTHER" id="PTHR30619">
    <property type="entry name" value="DNA INTERNALIZATION/COMPETENCE PROTEIN COMEC/REC2"/>
    <property type="match status" value="1"/>
</dbReference>
<dbReference type="Gene3D" id="3.60.15.10">
    <property type="entry name" value="Ribonuclease Z/Hydroxyacylglutathione hydrolase-like"/>
    <property type="match status" value="1"/>
</dbReference>
<dbReference type="PANTHER" id="PTHR30619:SF1">
    <property type="entry name" value="RECOMBINATION PROTEIN 2"/>
    <property type="match status" value="1"/>
</dbReference>
<dbReference type="AlphaFoldDB" id="E6TZJ6"/>
<evidence type="ECO:0000313" key="2">
    <source>
        <dbReference type="Proteomes" id="UP000001401"/>
    </source>
</evidence>
<reference evidence="1 2" key="1">
    <citation type="submission" date="2010-12" db="EMBL/GenBank/DDBJ databases">
        <title>Complete sequence of Bacillus cellulosilyticus DSM 2522.</title>
        <authorList>
            <consortium name="US DOE Joint Genome Institute"/>
            <person name="Lucas S."/>
            <person name="Copeland A."/>
            <person name="Lapidus A."/>
            <person name="Cheng J.-F."/>
            <person name="Bruce D."/>
            <person name="Goodwin L."/>
            <person name="Pitluck S."/>
            <person name="Chertkov O."/>
            <person name="Detter J.C."/>
            <person name="Han C."/>
            <person name="Tapia R."/>
            <person name="Land M."/>
            <person name="Hauser L."/>
            <person name="Jeffries C."/>
            <person name="Kyrpides N."/>
            <person name="Ivanova N."/>
            <person name="Mikhailova N."/>
            <person name="Brumm P."/>
            <person name="Mead D."/>
            <person name="Woyke T."/>
        </authorList>
    </citation>
    <scope>NUCLEOTIDE SEQUENCE [LARGE SCALE GENOMIC DNA]</scope>
    <source>
        <strain evidence="2">ATCC 21833 / DSM 2522 / FERM P-1141 / JCM 9156 / N-4</strain>
    </source>
</reference>
<sequence precursor="true">MKKQLFSLMILTIFVVLYTPLVAFADKVDLNLSEGEIAYTFFDLSHGESTLIQGDSGETILLNTGHGQSEDDLEDRLDMYKVDVIDTLIISSKEMEYIGNLPYIINNFHVKNIVIPFTLKSMFESVLSNFNGEVTYVEKGDHFSLLEDVTVEVLYVEESEGVGKGGCALFIDHFNKSLLYMTIADYGVEESLVEEYDLKATMFKVPDFGSDRGTSAPLLEEVDPQIAVIFRNGEDEPSNFVLERLNETWIDIYQTSRIGTITVRCNKEDYEIITVRPSHKNSLPSSWLTFD</sequence>
<dbReference type="OrthoDB" id="2696637at2"/>
<proteinExistence type="predicted"/>
<dbReference type="InterPro" id="IPR036866">
    <property type="entry name" value="RibonucZ/Hydroxyglut_hydro"/>
</dbReference>
<organism evidence="1 2">
    <name type="scientific">Evansella cellulosilytica (strain ATCC 21833 / DSM 2522 / FERM P-1141 / JCM 9156 / N-4)</name>
    <name type="common">Bacillus cellulosilyticus</name>
    <dbReference type="NCBI Taxonomy" id="649639"/>
    <lineage>
        <taxon>Bacteria</taxon>
        <taxon>Bacillati</taxon>
        <taxon>Bacillota</taxon>
        <taxon>Bacilli</taxon>
        <taxon>Bacillales</taxon>
        <taxon>Bacillaceae</taxon>
        <taxon>Evansella</taxon>
    </lineage>
</organism>
<dbReference type="GO" id="GO:0016787">
    <property type="term" value="F:hydrolase activity"/>
    <property type="evidence" value="ECO:0007669"/>
    <property type="project" value="UniProtKB-KW"/>
</dbReference>
<keyword evidence="2" id="KW-1185">Reference proteome</keyword>
<dbReference type="STRING" id="649639.Bcell_1908"/>
<dbReference type="SUPFAM" id="SSF56281">
    <property type="entry name" value="Metallo-hydrolase/oxidoreductase"/>
    <property type="match status" value="1"/>
</dbReference>
<keyword evidence="1" id="KW-0378">Hydrolase</keyword>
<name>E6TZJ6_EVAC2</name>
<gene>
    <name evidence="1" type="ordered locus">Bcell_1908</name>
</gene>
<evidence type="ECO:0000313" key="1">
    <source>
        <dbReference type="EMBL" id="ADU30170.1"/>
    </source>
</evidence>
<accession>E6TZJ6</accession>